<reference evidence="2 3" key="1">
    <citation type="submission" date="2018-09" db="EMBL/GenBank/DDBJ databases">
        <title>Roseovarius spongiae sp. nov., isolated from a marine sponge.</title>
        <authorList>
            <person name="Zhuang L."/>
            <person name="Luo L."/>
        </authorList>
    </citation>
    <scope>NUCLEOTIDE SEQUENCE [LARGE SCALE GENOMIC DNA]</scope>
    <source>
        <strain evidence="2 3">HN-E21</strain>
    </source>
</reference>
<organism evidence="2 3">
    <name type="scientific">Roseovarius spongiae</name>
    <dbReference type="NCBI Taxonomy" id="2320272"/>
    <lineage>
        <taxon>Bacteria</taxon>
        <taxon>Pseudomonadati</taxon>
        <taxon>Pseudomonadota</taxon>
        <taxon>Alphaproteobacteria</taxon>
        <taxon>Rhodobacterales</taxon>
        <taxon>Roseobacteraceae</taxon>
        <taxon>Roseovarius</taxon>
    </lineage>
</organism>
<evidence type="ECO:0000313" key="3">
    <source>
        <dbReference type="Proteomes" id="UP000281128"/>
    </source>
</evidence>
<protein>
    <submittedName>
        <fullName evidence="2">CbtB-domain containing protein</fullName>
    </submittedName>
</protein>
<gene>
    <name evidence="2" type="ORF">D6850_07180</name>
</gene>
<accession>A0A3A8ASZ4</accession>
<evidence type="ECO:0000256" key="1">
    <source>
        <dbReference type="SAM" id="Phobius"/>
    </source>
</evidence>
<dbReference type="Pfam" id="PF09489">
    <property type="entry name" value="CbtB"/>
    <property type="match status" value="1"/>
</dbReference>
<keyword evidence="3" id="KW-1185">Reference proteome</keyword>
<evidence type="ECO:0000313" key="2">
    <source>
        <dbReference type="EMBL" id="RKF14659.1"/>
    </source>
</evidence>
<dbReference type="AlphaFoldDB" id="A0A3A8ASZ4"/>
<keyword evidence="1" id="KW-1133">Transmembrane helix</keyword>
<dbReference type="Proteomes" id="UP000281128">
    <property type="component" value="Unassembled WGS sequence"/>
</dbReference>
<sequence>MTALARSTAKSTLLPALMAFGLGLGVITVAGHVQATALHDAAHDARHANGFPCH</sequence>
<dbReference type="OrthoDB" id="9813304at2"/>
<name>A0A3A8ASZ4_9RHOB</name>
<dbReference type="RefSeq" id="WP_121165352.1">
    <property type="nucleotide sequence ID" value="NZ_RAPE01000002.1"/>
</dbReference>
<dbReference type="EMBL" id="RAPE01000002">
    <property type="protein sequence ID" value="RKF14659.1"/>
    <property type="molecule type" value="Genomic_DNA"/>
</dbReference>
<proteinExistence type="predicted"/>
<feature type="transmembrane region" description="Helical" evidence="1">
    <location>
        <begin position="12"/>
        <end position="33"/>
    </location>
</feature>
<comment type="caution">
    <text evidence="2">The sequence shown here is derived from an EMBL/GenBank/DDBJ whole genome shotgun (WGS) entry which is preliminary data.</text>
</comment>
<keyword evidence="1" id="KW-0812">Transmembrane</keyword>
<dbReference type="InterPro" id="IPR012667">
    <property type="entry name" value="CbtB_put"/>
</dbReference>
<keyword evidence="1" id="KW-0472">Membrane</keyword>